<evidence type="ECO:0000313" key="1">
    <source>
        <dbReference type="EMBL" id="KAJ1091153.1"/>
    </source>
</evidence>
<protein>
    <submittedName>
        <fullName evidence="1">Uncharacterized protein</fullName>
    </submittedName>
</protein>
<accession>A0AAV7LQG7</accession>
<dbReference type="AlphaFoldDB" id="A0AAV7LQG7"/>
<organism evidence="1 2">
    <name type="scientific">Pleurodeles waltl</name>
    <name type="common">Iberian ribbed newt</name>
    <dbReference type="NCBI Taxonomy" id="8319"/>
    <lineage>
        <taxon>Eukaryota</taxon>
        <taxon>Metazoa</taxon>
        <taxon>Chordata</taxon>
        <taxon>Craniata</taxon>
        <taxon>Vertebrata</taxon>
        <taxon>Euteleostomi</taxon>
        <taxon>Amphibia</taxon>
        <taxon>Batrachia</taxon>
        <taxon>Caudata</taxon>
        <taxon>Salamandroidea</taxon>
        <taxon>Salamandridae</taxon>
        <taxon>Pleurodelinae</taxon>
        <taxon>Pleurodeles</taxon>
    </lineage>
</organism>
<gene>
    <name evidence="1" type="ORF">NDU88_004280</name>
</gene>
<dbReference type="EMBL" id="JANPWB010000015">
    <property type="protein sequence ID" value="KAJ1091153.1"/>
    <property type="molecule type" value="Genomic_DNA"/>
</dbReference>
<dbReference type="Proteomes" id="UP001066276">
    <property type="component" value="Chromosome 11"/>
</dbReference>
<comment type="caution">
    <text evidence="1">The sequence shown here is derived from an EMBL/GenBank/DDBJ whole genome shotgun (WGS) entry which is preliminary data.</text>
</comment>
<sequence length="135" mass="15034">MIKRQEGCEPVLLLWYSMGSLVNSKMAINDAFRAHLSTAYVAQGDVTGGHGTGFLARINLPCLSETHRTSLEGPITWEEILAAMKKLNTAKSPGSDGLPAEFYQKYKTPVMDRLLEYQEDIRGVWTTPPTGRSRF</sequence>
<keyword evidence="2" id="KW-1185">Reference proteome</keyword>
<reference evidence="1" key="1">
    <citation type="journal article" date="2022" name="bioRxiv">
        <title>Sequencing and chromosome-scale assembly of the giantPleurodeles waltlgenome.</title>
        <authorList>
            <person name="Brown T."/>
            <person name="Elewa A."/>
            <person name="Iarovenko S."/>
            <person name="Subramanian E."/>
            <person name="Araus A.J."/>
            <person name="Petzold A."/>
            <person name="Susuki M."/>
            <person name="Suzuki K.-i.T."/>
            <person name="Hayashi T."/>
            <person name="Toyoda A."/>
            <person name="Oliveira C."/>
            <person name="Osipova E."/>
            <person name="Leigh N.D."/>
            <person name="Simon A."/>
            <person name="Yun M.H."/>
        </authorList>
    </citation>
    <scope>NUCLEOTIDE SEQUENCE</scope>
    <source>
        <strain evidence="1">20211129_DDA</strain>
        <tissue evidence="1">Liver</tissue>
    </source>
</reference>
<name>A0AAV7LQG7_PLEWA</name>
<proteinExistence type="predicted"/>
<evidence type="ECO:0000313" key="2">
    <source>
        <dbReference type="Proteomes" id="UP001066276"/>
    </source>
</evidence>